<reference evidence="2 3" key="1">
    <citation type="submission" date="2017-01" db="EMBL/GenBank/DDBJ databases">
        <title>Deconstructing symbiosis and pathogenesis requirements using a combined genomic-metabolomic approach.</title>
        <authorList>
            <person name="Tobias N.J."/>
            <person name="Wolff H."/>
            <person name="Djahanschiri B."/>
            <person name="Ebersberger I."/>
            <person name="Bode H.B."/>
        </authorList>
    </citation>
    <scope>NUCLEOTIDE SEQUENCE [LARGE SCALE GENOMIC DNA]</scope>
    <source>
        <strain evidence="2 3">DSM 4764</strain>
    </source>
</reference>
<dbReference type="GO" id="GO:0016887">
    <property type="term" value="F:ATP hydrolysis activity"/>
    <property type="evidence" value="ECO:0007669"/>
    <property type="project" value="InterPro"/>
</dbReference>
<protein>
    <submittedName>
        <fullName evidence="2">Chromosome segregation protein SMC</fullName>
    </submittedName>
</protein>
<dbReference type="Gene3D" id="3.40.50.300">
    <property type="entry name" value="P-loop containing nucleotide triphosphate hydrolases"/>
    <property type="match status" value="1"/>
</dbReference>
<dbReference type="InterPro" id="IPR014555">
    <property type="entry name" value="RecF-like"/>
</dbReference>
<dbReference type="Pfam" id="PF13304">
    <property type="entry name" value="AAA_21"/>
    <property type="match status" value="1"/>
</dbReference>
<evidence type="ECO:0000259" key="1">
    <source>
        <dbReference type="Pfam" id="PF13304"/>
    </source>
</evidence>
<feature type="domain" description="ATPase AAA-type core" evidence="1">
    <location>
        <begin position="31"/>
        <end position="312"/>
    </location>
</feature>
<comment type="caution">
    <text evidence="2">The sequence shown here is derived from an EMBL/GenBank/DDBJ whole genome shotgun (WGS) entry which is preliminary data.</text>
</comment>
<dbReference type="InterPro" id="IPR003959">
    <property type="entry name" value="ATPase_AAA_core"/>
</dbReference>
<gene>
    <name evidence="2" type="ORF">Xbed_01959</name>
</gene>
<evidence type="ECO:0000313" key="2">
    <source>
        <dbReference type="EMBL" id="OTA19840.1"/>
    </source>
</evidence>
<dbReference type="PANTHER" id="PTHR32182">
    <property type="entry name" value="DNA REPLICATION AND REPAIR PROTEIN RECF"/>
    <property type="match status" value="1"/>
</dbReference>
<keyword evidence="3" id="KW-1185">Reference proteome</keyword>
<evidence type="ECO:0000313" key="3">
    <source>
        <dbReference type="Proteomes" id="UP000194204"/>
    </source>
</evidence>
<dbReference type="OrthoDB" id="104167at2"/>
<sequence>MKPVTNNDHLSRIKIAGYKSIAECDLQIGSLNVLIGANGAGKSNFISLFRLMASVLDHRLQSLVGKMGGPDTLLHFGRKKTEYLSAELYFGHNGYKFELEPTNDNRMMFRHESLFWDIRGDYDIGSGHFESQVDKHHTYIKNYTLPAMLRWRVYHFHDTSDSAKVKQTHRINDNDYLREDGANLAAFLYRLQKHHQQHYTRIIKTIQMVAPFFGDFYLRPTPDNTDYIQLEWTEKEQDIPFKASELSDGTLRFILLTTVLLQPEDDILSSIIIDEPELGLHPYAINVLAGLIKNASNKHQLIISTQSVELINQFDADDLIVVDKQQGSSTFKRPNNAILSEWLEDYSLGELWTKNLLGGRPQR</sequence>
<dbReference type="RefSeq" id="WP_086112736.1">
    <property type="nucleotide sequence ID" value="NZ_CAWNHF010000046.1"/>
</dbReference>
<proteinExistence type="predicted"/>
<dbReference type="PANTHER" id="PTHR32182:SF22">
    <property type="entry name" value="ATP-DEPENDENT ENDONUCLEASE, OLD FAMILY-RELATED"/>
    <property type="match status" value="1"/>
</dbReference>
<dbReference type="PIRSF" id="PIRSF029347">
    <property type="entry name" value="RecF"/>
    <property type="match status" value="1"/>
</dbReference>
<dbReference type="GO" id="GO:0006302">
    <property type="term" value="P:double-strand break repair"/>
    <property type="evidence" value="ECO:0007669"/>
    <property type="project" value="TreeGrafter"/>
</dbReference>
<dbReference type="GO" id="GO:0000731">
    <property type="term" value="P:DNA synthesis involved in DNA repair"/>
    <property type="evidence" value="ECO:0007669"/>
    <property type="project" value="TreeGrafter"/>
</dbReference>
<dbReference type="InterPro" id="IPR027417">
    <property type="entry name" value="P-loop_NTPase"/>
</dbReference>
<dbReference type="STRING" id="40578.Xbed_01959"/>
<dbReference type="GO" id="GO:0005524">
    <property type="term" value="F:ATP binding"/>
    <property type="evidence" value="ECO:0007669"/>
    <property type="project" value="InterPro"/>
</dbReference>
<accession>A0A1Y2SLR7</accession>
<dbReference type="Proteomes" id="UP000194204">
    <property type="component" value="Unassembled WGS sequence"/>
</dbReference>
<organism evidence="2 3">
    <name type="scientific">Xenorhabdus beddingii</name>
    <dbReference type="NCBI Taxonomy" id="40578"/>
    <lineage>
        <taxon>Bacteria</taxon>
        <taxon>Pseudomonadati</taxon>
        <taxon>Pseudomonadota</taxon>
        <taxon>Gammaproteobacteria</taxon>
        <taxon>Enterobacterales</taxon>
        <taxon>Morganellaceae</taxon>
        <taxon>Xenorhabdus</taxon>
    </lineage>
</organism>
<name>A0A1Y2SLR7_9GAMM</name>
<dbReference type="SUPFAM" id="SSF52540">
    <property type="entry name" value="P-loop containing nucleoside triphosphate hydrolases"/>
    <property type="match status" value="1"/>
</dbReference>
<dbReference type="AlphaFoldDB" id="A0A1Y2SLR7"/>
<dbReference type="EMBL" id="MUBK01000014">
    <property type="protein sequence ID" value="OTA19840.1"/>
    <property type="molecule type" value="Genomic_DNA"/>
</dbReference>